<accession>A0A7X8SMQ9</accession>
<reference evidence="2 3" key="1">
    <citation type="submission" date="2020-04" db="EMBL/GenBank/DDBJ databases">
        <title>Flammeovirga sp. SR4, a novel species isolated from seawater.</title>
        <authorList>
            <person name="Wang X."/>
        </authorList>
    </citation>
    <scope>NUCLEOTIDE SEQUENCE [LARGE SCALE GENOMIC DNA]</scope>
    <source>
        <strain evidence="2 3">SR4</strain>
    </source>
</reference>
<sequence>MILQDTTNWPTDSLRLANEVLDFIPPEKVDMTPSAPGWYIVGGIFLLIMLVGVVKMYFNYLGNAYKRTAIQQINTINPQSQSLNEGVYQINTILKRVALTTYERENVAQLSGQDWINFLNDHSNIKFNQNDQDLLLNAAYMKDDSIREGQLTSLANTAIKWIKNHV</sequence>
<protein>
    <submittedName>
        <fullName evidence="2">DUF4381 domain-containing protein</fullName>
    </submittedName>
</protein>
<keyword evidence="1" id="KW-1133">Transmembrane helix</keyword>
<evidence type="ECO:0000313" key="2">
    <source>
        <dbReference type="EMBL" id="NLR93023.1"/>
    </source>
</evidence>
<dbReference type="RefSeq" id="WP_168883733.1">
    <property type="nucleotide sequence ID" value="NZ_JABAIL010000005.1"/>
</dbReference>
<evidence type="ECO:0000313" key="3">
    <source>
        <dbReference type="Proteomes" id="UP000585050"/>
    </source>
</evidence>
<proteinExistence type="predicted"/>
<dbReference type="Pfam" id="PF14316">
    <property type="entry name" value="DUF4381"/>
    <property type="match status" value="1"/>
</dbReference>
<dbReference type="Proteomes" id="UP000585050">
    <property type="component" value="Unassembled WGS sequence"/>
</dbReference>
<dbReference type="AlphaFoldDB" id="A0A7X8SMQ9"/>
<gene>
    <name evidence="2" type="ORF">HGP29_17555</name>
</gene>
<dbReference type="EMBL" id="JABAIL010000005">
    <property type="protein sequence ID" value="NLR93023.1"/>
    <property type="molecule type" value="Genomic_DNA"/>
</dbReference>
<keyword evidence="3" id="KW-1185">Reference proteome</keyword>
<dbReference type="InterPro" id="IPR025489">
    <property type="entry name" value="DUF4381"/>
</dbReference>
<keyword evidence="1" id="KW-0472">Membrane</keyword>
<comment type="caution">
    <text evidence="2">The sequence shown here is derived from an EMBL/GenBank/DDBJ whole genome shotgun (WGS) entry which is preliminary data.</text>
</comment>
<evidence type="ECO:0000256" key="1">
    <source>
        <dbReference type="SAM" id="Phobius"/>
    </source>
</evidence>
<feature type="transmembrane region" description="Helical" evidence="1">
    <location>
        <begin position="38"/>
        <end position="58"/>
    </location>
</feature>
<keyword evidence="1" id="KW-0812">Transmembrane</keyword>
<organism evidence="2 3">
    <name type="scientific">Flammeovirga agarivorans</name>
    <dbReference type="NCBI Taxonomy" id="2726742"/>
    <lineage>
        <taxon>Bacteria</taxon>
        <taxon>Pseudomonadati</taxon>
        <taxon>Bacteroidota</taxon>
        <taxon>Cytophagia</taxon>
        <taxon>Cytophagales</taxon>
        <taxon>Flammeovirgaceae</taxon>
        <taxon>Flammeovirga</taxon>
    </lineage>
</organism>
<name>A0A7X8SMQ9_9BACT</name>